<dbReference type="Proteomes" id="UP000036681">
    <property type="component" value="Unplaced"/>
</dbReference>
<keyword evidence="5" id="KW-0561">Oxygen transport</keyword>
<dbReference type="SUPFAM" id="SSF46458">
    <property type="entry name" value="Globin-like"/>
    <property type="match status" value="1"/>
</dbReference>
<dbReference type="GO" id="GO:0016491">
    <property type="term" value="F:oxidoreductase activity"/>
    <property type="evidence" value="ECO:0007669"/>
    <property type="project" value="UniProtKB-ARBA"/>
</dbReference>
<dbReference type="PANTHER" id="PTHR46783">
    <property type="entry name" value="CYTOGLOBIN"/>
    <property type="match status" value="1"/>
</dbReference>
<dbReference type="GO" id="GO:0019825">
    <property type="term" value="F:oxygen binding"/>
    <property type="evidence" value="ECO:0007669"/>
    <property type="project" value="InterPro"/>
</dbReference>
<sequence>MAGDILQFERSSGNTVIWLQNPRLVQQISRSALLMADIEASPPRSSIDKQLVRVNHRTREIVQHTFKEMAKDSVRNGLFIFTSLFARHPSYINIWPDFRKMPFTFLMSSPYFQRHTTVYMSALRMIIDYLDNDTQLAGILTRIAKAHIKHDIHKFHLMDMVEAVRDVAWSCNKREFTRAEVDAAWKLLYDVIANFIDIYRAEALKEMSNVERNSIND</sequence>
<dbReference type="Pfam" id="PF00042">
    <property type="entry name" value="Globin"/>
    <property type="match status" value="1"/>
</dbReference>
<dbReference type="GO" id="GO:0005506">
    <property type="term" value="F:iron ion binding"/>
    <property type="evidence" value="ECO:0007669"/>
    <property type="project" value="InterPro"/>
</dbReference>
<evidence type="ECO:0000256" key="1">
    <source>
        <dbReference type="ARBA" id="ARBA00011245"/>
    </source>
</evidence>
<keyword evidence="5" id="KW-0813">Transport</keyword>
<feature type="domain" description="Globin" evidence="6">
    <location>
        <begin position="53"/>
        <end position="201"/>
    </location>
</feature>
<evidence type="ECO:0000256" key="4">
    <source>
        <dbReference type="ARBA" id="ARBA00023004"/>
    </source>
</evidence>
<keyword evidence="3" id="KW-0479">Metal-binding</keyword>
<evidence type="ECO:0000256" key="3">
    <source>
        <dbReference type="ARBA" id="ARBA00022723"/>
    </source>
</evidence>
<evidence type="ECO:0000259" key="6">
    <source>
        <dbReference type="PROSITE" id="PS01033"/>
    </source>
</evidence>
<comment type="subunit">
    <text evidence="1">Monomer.</text>
</comment>
<keyword evidence="2 5" id="KW-0349">Heme</keyword>
<reference evidence="8" key="1">
    <citation type="submission" date="2017-02" db="UniProtKB">
        <authorList>
            <consortium name="WormBaseParasite"/>
        </authorList>
    </citation>
    <scope>IDENTIFICATION</scope>
</reference>
<dbReference type="InterPro" id="IPR009050">
    <property type="entry name" value="Globin-like_sf"/>
</dbReference>
<dbReference type="InterPro" id="IPR012292">
    <property type="entry name" value="Globin/Proto"/>
</dbReference>
<dbReference type="WBParaSite" id="ALUE_0000429901-mRNA-1">
    <property type="protein sequence ID" value="ALUE_0000429901-mRNA-1"/>
    <property type="gene ID" value="ALUE_0000429901"/>
</dbReference>
<dbReference type="PANTHER" id="PTHR46783:SF1">
    <property type="entry name" value="CYTOGLOBIN-1-RELATED"/>
    <property type="match status" value="1"/>
</dbReference>
<dbReference type="InterPro" id="IPR044399">
    <property type="entry name" value="Mb-like_M"/>
</dbReference>
<protein>
    <submittedName>
        <fullName evidence="8">GLOBIN domain-containing protein</fullName>
    </submittedName>
</protein>
<dbReference type="GO" id="GO:0005344">
    <property type="term" value="F:oxygen carrier activity"/>
    <property type="evidence" value="ECO:0007669"/>
    <property type="project" value="UniProtKB-KW"/>
</dbReference>
<evidence type="ECO:0000256" key="2">
    <source>
        <dbReference type="ARBA" id="ARBA00022617"/>
    </source>
</evidence>
<keyword evidence="4" id="KW-0408">Iron</keyword>
<evidence type="ECO:0000256" key="5">
    <source>
        <dbReference type="RuleBase" id="RU000356"/>
    </source>
</evidence>
<name>A0A0M3HQD9_ASCLU</name>
<organism evidence="7 8">
    <name type="scientific">Ascaris lumbricoides</name>
    <name type="common">Giant roundworm</name>
    <dbReference type="NCBI Taxonomy" id="6252"/>
    <lineage>
        <taxon>Eukaryota</taxon>
        <taxon>Metazoa</taxon>
        <taxon>Ecdysozoa</taxon>
        <taxon>Nematoda</taxon>
        <taxon>Chromadorea</taxon>
        <taxon>Rhabditida</taxon>
        <taxon>Spirurina</taxon>
        <taxon>Ascaridomorpha</taxon>
        <taxon>Ascaridoidea</taxon>
        <taxon>Ascarididae</taxon>
        <taxon>Ascaris</taxon>
    </lineage>
</organism>
<dbReference type="CDD" id="cd01040">
    <property type="entry name" value="Mb-like"/>
    <property type="match status" value="1"/>
</dbReference>
<dbReference type="InterPro" id="IPR013314">
    <property type="entry name" value="Globin_lamprey/hagfish"/>
</dbReference>
<accession>A0A0M3HQD9</accession>
<dbReference type="InterPro" id="IPR000971">
    <property type="entry name" value="Globin"/>
</dbReference>
<dbReference type="Gene3D" id="1.10.490.10">
    <property type="entry name" value="Globins"/>
    <property type="match status" value="1"/>
</dbReference>
<proteinExistence type="inferred from homology"/>
<dbReference type="GO" id="GO:0020037">
    <property type="term" value="F:heme binding"/>
    <property type="evidence" value="ECO:0007669"/>
    <property type="project" value="InterPro"/>
</dbReference>
<evidence type="ECO:0000313" key="8">
    <source>
        <dbReference type="WBParaSite" id="ALUE_0000429901-mRNA-1"/>
    </source>
</evidence>
<dbReference type="AlphaFoldDB" id="A0A0M3HQD9"/>
<dbReference type="PROSITE" id="PS01033">
    <property type="entry name" value="GLOBIN"/>
    <property type="match status" value="1"/>
</dbReference>
<evidence type="ECO:0000313" key="7">
    <source>
        <dbReference type="Proteomes" id="UP000036681"/>
    </source>
</evidence>
<keyword evidence="7" id="KW-1185">Reference proteome</keyword>
<comment type="similarity">
    <text evidence="5">Belongs to the globin family.</text>
</comment>